<reference evidence="1" key="1">
    <citation type="submission" date="2021-10" db="EMBL/GenBank/DDBJ databases">
        <title>Melipona bicolor Genome sequencing and assembly.</title>
        <authorList>
            <person name="Araujo N.S."/>
            <person name="Arias M.C."/>
        </authorList>
    </citation>
    <scope>NUCLEOTIDE SEQUENCE</scope>
    <source>
        <strain evidence="1">USP_2M_L1-L4_2017</strain>
        <tissue evidence="1">Whole body</tissue>
    </source>
</reference>
<evidence type="ECO:0000313" key="1">
    <source>
        <dbReference type="EMBL" id="KAK1117692.1"/>
    </source>
</evidence>
<protein>
    <submittedName>
        <fullName evidence="1">Uncharacterized protein</fullName>
    </submittedName>
</protein>
<keyword evidence="2" id="KW-1185">Reference proteome</keyword>
<dbReference type="AlphaFoldDB" id="A0AA40FES8"/>
<organism evidence="1 2">
    <name type="scientific">Melipona bicolor</name>
    <dbReference type="NCBI Taxonomy" id="60889"/>
    <lineage>
        <taxon>Eukaryota</taxon>
        <taxon>Metazoa</taxon>
        <taxon>Ecdysozoa</taxon>
        <taxon>Arthropoda</taxon>
        <taxon>Hexapoda</taxon>
        <taxon>Insecta</taxon>
        <taxon>Pterygota</taxon>
        <taxon>Neoptera</taxon>
        <taxon>Endopterygota</taxon>
        <taxon>Hymenoptera</taxon>
        <taxon>Apocrita</taxon>
        <taxon>Aculeata</taxon>
        <taxon>Apoidea</taxon>
        <taxon>Anthophila</taxon>
        <taxon>Apidae</taxon>
        <taxon>Melipona</taxon>
    </lineage>
</organism>
<name>A0AA40FES8_9HYME</name>
<gene>
    <name evidence="1" type="ORF">K0M31_015635</name>
</gene>
<sequence>MVRTFMHNEDDKEASVDIPLGSRLVSFPPVEIPLGKSTLTQGDGVNLENRPTWSRFMTVKYYEKLLAKKKQEKGMCFG</sequence>
<evidence type="ECO:0000313" key="2">
    <source>
        <dbReference type="Proteomes" id="UP001177670"/>
    </source>
</evidence>
<dbReference type="EMBL" id="JAHYIQ010000048">
    <property type="protein sequence ID" value="KAK1117692.1"/>
    <property type="molecule type" value="Genomic_DNA"/>
</dbReference>
<proteinExistence type="predicted"/>
<accession>A0AA40FES8</accession>
<dbReference type="Proteomes" id="UP001177670">
    <property type="component" value="Unassembled WGS sequence"/>
</dbReference>
<comment type="caution">
    <text evidence="1">The sequence shown here is derived from an EMBL/GenBank/DDBJ whole genome shotgun (WGS) entry which is preliminary data.</text>
</comment>